<accession>A0ABV6DT60</accession>
<dbReference type="RefSeq" id="WP_377473428.1">
    <property type="nucleotide sequence ID" value="NZ_JBHLWN010000105.1"/>
</dbReference>
<protein>
    <submittedName>
        <fullName evidence="3">ComEA family DNA-binding protein</fullName>
    </submittedName>
</protein>
<feature type="domain" description="Helix-hairpin-helix DNA-binding motif class 1" evidence="2">
    <location>
        <begin position="121"/>
        <end position="140"/>
    </location>
</feature>
<dbReference type="SUPFAM" id="SSF47781">
    <property type="entry name" value="RuvA domain 2-like"/>
    <property type="match status" value="1"/>
</dbReference>
<organism evidence="3 4">
    <name type="scientific">Paenibacillus chartarius</name>
    <dbReference type="NCBI Taxonomy" id="747481"/>
    <lineage>
        <taxon>Bacteria</taxon>
        <taxon>Bacillati</taxon>
        <taxon>Bacillota</taxon>
        <taxon>Bacilli</taxon>
        <taxon>Bacillales</taxon>
        <taxon>Paenibacillaceae</taxon>
        <taxon>Paenibacillus</taxon>
    </lineage>
</organism>
<evidence type="ECO:0000259" key="2">
    <source>
        <dbReference type="SMART" id="SM00278"/>
    </source>
</evidence>
<keyword evidence="3" id="KW-0238">DNA-binding</keyword>
<gene>
    <name evidence="3" type="ORF">ACFFK0_25960</name>
</gene>
<dbReference type="PANTHER" id="PTHR21180">
    <property type="entry name" value="ENDONUCLEASE/EXONUCLEASE/PHOSPHATASE FAMILY DOMAIN-CONTAINING PROTEIN 1"/>
    <property type="match status" value="1"/>
</dbReference>
<dbReference type="InterPro" id="IPR004509">
    <property type="entry name" value="Competence_ComEA_HhH"/>
</dbReference>
<feature type="region of interest" description="Disordered" evidence="1">
    <location>
        <begin position="46"/>
        <end position="78"/>
    </location>
</feature>
<dbReference type="Gene3D" id="1.10.150.320">
    <property type="entry name" value="Photosystem II 12 kDa extrinsic protein"/>
    <property type="match status" value="1"/>
</dbReference>
<dbReference type="InterPro" id="IPR003583">
    <property type="entry name" value="Hlx-hairpin-Hlx_DNA-bd_motif"/>
</dbReference>
<dbReference type="EMBL" id="JBHLWN010000105">
    <property type="protein sequence ID" value="MFC0215846.1"/>
    <property type="molecule type" value="Genomic_DNA"/>
</dbReference>
<dbReference type="InterPro" id="IPR010994">
    <property type="entry name" value="RuvA_2-like"/>
</dbReference>
<feature type="domain" description="Helix-hairpin-helix DNA-binding motif class 1" evidence="2">
    <location>
        <begin position="91"/>
        <end position="110"/>
    </location>
</feature>
<comment type="caution">
    <text evidence="3">The sequence shown here is derived from an EMBL/GenBank/DDBJ whole genome shotgun (WGS) entry which is preliminary data.</text>
</comment>
<dbReference type="GO" id="GO:0003677">
    <property type="term" value="F:DNA binding"/>
    <property type="evidence" value="ECO:0007669"/>
    <property type="project" value="UniProtKB-KW"/>
</dbReference>
<proteinExistence type="predicted"/>
<dbReference type="NCBIfam" id="TIGR00426">
    <property type="entry name" value="competence protein ComEA helix-hairpin-helix repeat region"/>
    <property type="match status" value="1"/>
</dbReference>
<evidence type="ECO:0000256" key="1">
    <source>
        <dbReference type="SAM" id="MobiDB-lite"/>
    </source>
</evidence>
<dbReference type="InterPro" id="IPR051675">
    <property type="entry name" value="Endo/Exo/Phosphatase_dom_1"/>
</dbReference>
<dbReference type="Pfam" id="PF12836">
    <property type="entry name" value="HHH_3"/>
    <property type="match status" value="1"/>
</dbReference>
<reference evidence="3 4" key="1">
    <citation type="submission" date="2024-09" db="EMBL/GenBank/DDBJ databases">
        <authorList>
            <person name="Sun Q."/>
            <person name="Mori K."/>
        </authorList>
    </citation>
    <scope>NUCLEOTIDE SEQUENCE [LARGE SCALE GENOMIC DNA]</scope>
    <source>
        <strain evidence="3 4">CCM 7759</strain>
    </source>
</reference>
<dbReference type="PANTHER" id="PTHR21180:SF32">
    <property type="entry name" value="ENDONUCLEASE_EXONUCLEASE_PHOSPHATASE FAMILY DOMAIN-CONTAINING PROTEIN 1"/>
    <property type="match status" value="1"/>
</dbReference>
<sequence length="146" mass="15360">MLSKKTIVAAAFLLAVGGTGLYGVLQATPPEPPREAYNEEMEALLQQEETPSPLPVEALPKAVGDSEDDGKKEAPAAAADGMLDLNTATLEQLLTLPGIGESKGKAILELRSKLGAFQSVEQLKDVKGIGDKVFEKLRPFVKAGSS</sequence>
<dbReference type="SMART" id="SM00278">
    <property type="entry name" value="HhH1"/>
    <property type="match status" value="2"/>
</dbReference>
<keyword evidence="4" id="KW-1185">Reference proteome</keyword>
<evidence type="ECO:0000313" key="4">
    <source>
        <dbReference type="Proteomes" id="UP001589776"/>
    </source>
</evidence>
<evidence type="ECO:0000313" key="3">
    <source>
        <dbReference type="EMBL" id="MFC0215846.1"/>
    </source>
</evidence>
<name>A0ABV6DT60_9BACL</name>
<dbReference type="Proteomes" id="UP001589776">
    <property type="component" value="Unassembled WGS sequence"/>
</dbReference>